<dbReference type="GO" id="GO:0005879">
    <property type="term" value="C:axonemal microtubule"/>
    <property type="evidence" value="ECO:0007669"/>
    <property type="project" value="InterPro"/>
</dbReference>
<name>A0AAV4XL69_CAEEX</name>
<keyword evidence="4" id="KW-0206">Cytoskeleton</keyword>
<protein>
    <submittedName>
        <fullName evidence="8">Uncharacterized protein</fullName>
    </submittedName>
</protein>
<keyword evidence="5" id="KW-0966">Cell projection</keyword>
<evidence type="ECO:0000256" key="3">
    <source>
        <dbReference type="ARBA" id="ARBA00022490"/>
    </source>
</evidence>
<reference evidence="8 9" key="1">
    <citation type="submission" date="2021-06" db="EMBL/GenBank/DDBJ databases">
        <title>Caerostris extrusa draft genome.</title>
        <authorList>
            <person name="Kono N."/>
            <person name="Arakawa K."/>
        </authorList>
    </citation>
    <scope>NUCLEOTIDE SEQUENCE [LARGE SCALE GENOMIC DNA]</scope>
</reference>
<comment type="subcellular location">
    <subcellularLocation>
        <location evidence="1">Cell projection</location>
        <location evidence="1">Cilium</location>
    </subcellularLocation>
    <subcellularLocation>
        <location evidence="2">Cytoplasm</location>
        <location evidence="2">Cytoskeleton</location>
    </subcellularLocation>
</comment>
<keyword evidence="3" id="KW-0963">Cytoplasm</keyword>
<evidence type="ECO:0000256" key="4">
    <source>
        <dbReference type="ARBA" id="ARBA00023212"/>
    </source>
</evidence>
<proteinExistence type="inferred from homology"/>
<evidence type="ECO:0000256" key="1">
    <source>
        <dbReference type="ARBA" id="ARBA00004138"/>
    </source>
</evidence>
<dbReference type="InterPro" id="IPR026507">
    <property type="entry name" value="PIRC1/2"/>
</dbReference>
<evidence type="ECO:0000313" key="8">
    <source>
        <dbReference type="EMBL" id="GIY94769.1"/>
    </source>
</evidence>
<dbReference type="EMBL" id="BPLR01017820">
    <property type="protein sequence ID" value="GIY94769.1"/>
    <property type="molecule type" value="Genomic_DNA"/>
</dbReference>
<evidence type="ECO:0000256" key="5">
    <source>
        <dbReference type="ARBA" id="ARBA00023273"/>
    </source>
</evidence>
<dbReference type="PANTHER" id="PTHR20899:SF1">
    <property type="entry name" value="PIERCER OF MICROTUBULE WALL 1 PROTEIN"/>
    <property type="match status" value="1"/>
</dbReference>
<evidence type="ECO:0000256" key="7">
    <source>
        <dbReference type="SAM" id="MobiDB-lite"/>
    </source>
</evidence>
<dbReference type="Proteomes" id="UP001054945">
    <property type="component" value="Unassembled WGS sequence"/>
</dbReference>
<keyword evidence="9" id="KW-1185">Reference proteome</keyword>
<sequence length="93" mass="10921">MPEMDSERPCTRYEDQDMRTSDAYKTNNLPFRFDHPSKWNYGNCVFNASDGPPCIHTMPLTYHTRNHKYWEHLSSVGMYRNRGFNTAIDRAGA</sequence>
<gene>
    <name evidence="8" type="primary">AVEN_105963_1</name>
    <name evidence="8" type="ORF">CEXT_225211</name>
</gene>
<comment type="similarity">
    <text evidence="6">Belongs to the PIERCE1 family.</text>
</comment>
<comment type="caution">
    <text evidence="8">The sequence shown here is derived from an EMBL/GenBank/DDBJ whole genome shotgun (WGS) entry which is preliminary data.</text>
</comment>
<accession>A0AAV4XL69</accession>
<organism evidence="8 9">
    <name type="scientific">Caerostris extrusa</name>
    <name type="common">Bark spider</name>
    <name type="synonym">Caerostris bankana</name>
    <dbReference type="NCBI Taxonomy" id="172846"/>
    <lineage>
        <taxon>Eukaryota</taxon>
        <taxon>Metazoa</taxon>
        <taxon>Ecdysozoa</taxon>
        <taxon>Arthropoda</taxon>
        <taxon>Chelicerata</taxon>
        <taxon>Arachnida</taxon>
        <taxon>Araneae</taxon>
        <taxon>Araneomorphae</taxon>
        <taxon>Entelegynae</taxon>
        <taxon>Araneoidea</taxon>
        <taxon>Araneidae</taxon>
        <taxon>Caerostris</taxon>
    </lineage>
</organism>
<dbReference type="PANTHER" id="PTHR20899">
    <property type="entry name" value="PIERCE HOMOLOG"/>
    <property type="match status" value="1"/>
</dbReference>
<dbReference type="Pfam" id="PF14892">
    <property type="entry name" value="PIRC1_2"/>
    <property type="match status" value="1"/>
</dbReference>
<feature type="region of interest" description="Disordered" evidence="7">
    <location>
        <begin position="1"/>
        <end position="21"/>
    </location>
</feature>
<dbReference type="AlphaFoldDB" id="A0AAV4XL69"/>
<evidence type="ECO:0000256" key="6">
    <source>
        <dbReference type="ARBA" id="ARBA00038014"/>
    </source>
</evidence>
<evidence type="ECO:0000313" key="9">
    <source>
        <dbReference type="Proteomes" id="UP001054945"/>
    </source>
</evidence>
<dbReference type="GO" id="GO:0035082">
    <property type="term" value="P:axoneme assembly"/>
    <property type="evidence" value="ECO:0007669"/>
    <property type="project" value="InterPro"/>
</dbReference>
<evidence type="ECO:0000256" key="2">
    <source>
        <dbReference type="ARBA" id="ARBA00004245"/>
    </source>
</evidence>